<name>A0A2C4QQ90_9BACI</name>
<dbReference type="InterPro" id="IPR036388">
    <property type="entry name" value="WH-like_DNA-bd_sf"/>
</dbReference>
<accession>A0A2C4QQ90</accession>
<dbReference type="InterPro" id="IPR000835">
    <property type="entry name" value="HTH_MarR-typ"/>
</dbReference>
<keyword evidence="1" id="KW-0805">Transcription regulation</keyword>
<evidence type="ECO:0000313" key="4">
    <source>
        <dbReference type="EMBL" id="PHD66949.1"/>
    </source>
</evidence>
<protein>
    <submittedName>
        <fullName evidence="4">Transcriptional regulator</fullName>
    </submittedName>
</protein>
<dbReference type="GO" id="GO:0003700">
    <property type="term" value="F:DNA-binding transcription factor activity"/>
    <property type="evidence" value="ECO:0007669"/>
    <property type="project" value="InterPro"/>
</dbReference>
<dbReference type="RefSeq" id="WP_100060550.1">
    <property type="nucleotide sequence ID" value="NZ_NUSQ01000098.1"/>
</dbReference>
<gene>
    <name evidence="4" type="ORF">COF40_20465</name>
</gene>
<sequence length="182" mass="20438">MNGFKKGALPLGIDPYAELIKKTASADTDPIAAKLGLLMLWTSDNVLDAVDVDLAPLGVTESKLDFLLLFILREMESNGEEVNMSPSDIASRLGITRASVTGLLDWMEKRELIVRFHHSEDRRRLKVKITPKGKELVTHSLPTFWSSCASLVNDFNQEERQVLEKLLNKMQVIMQMKLGEGR</sequence>
<dbReference type="PRINTS" id="PR00598">
    <property type="entry name" value="HTHMARR"/>
</dbReference>
<dbReference type="EMBL" id="NUSQ01000098">
    <property type="protein sequence ID" value="PHD66949.1"/>
    <property type="molecule type" value="Genomic_DNA"/>
</dbReference>
<proteinExistence type="predicted"/>
<evidence type="ECO:0000256" key="2">
    <source>
        <dbReference type="ARBA" id="ARBA00023125"/>
    </source>
</evidence>
<dbReference type="SUPFAM" id="SSF46785">
    <property type="entry name" value="Winged helix' DNA-binding domain"/>
    <property type="match status" value="1"/>
</dbReference>
<keyword evidence="2" id="KW-0238">DNA-binding</keyword>
<reference evidence="4 5" key="1">
    <citation type="submission" date="2017-09" db="EMBL/GenBank/DDBJ databases">
        <title>Large-scale bioinformatics analysis of Bacillus genomes uncovers conserved roles of natural products in bacterial physiology.</title>
        <authorList>
            <consortium name="Agbiome Team Llc"/>
            <person name="Bleich R.M."/>
            <person name="Grubbs K.J."/>
            <person name="Santa Maria K.C."/>
            <person name="Allen S.E."/>
            <person name="Farag S."/>
            <person name="Shank E.A."/>
            <person name="Bowers A."/>
        </authorList>
    </citation>
    <scope>NUCLEOTIDE SEQUENCE [LARGE SCALE GENOMIC DNA]</scope>
    <source>
        <strain evidence="4 5">AFS044250</strain>
    </source>
</reference>
<dbReference type="Proteomes" id="UP000225997">
    <property type="component" value="Unassembled WGS sequence"/>
</dbReference>
<dbReference type="GO" id="GO:0003677">
    <property type="term" value="F:DNA binding"/>
    <property type="evidence" value="ECO:0007669"/>
    <property type="project" value="UniProtKB-KW"/>
</dbReference>
<comment type="caution">
    <text evidence="4">The sequence shown here is derived from an EMBL/GenBank/DDBJ whole genome shotgun (WGS) entry which is preliminary data.</text>
</comment>
<dbReference type="PROSITE" id="PS50995">
    <property type="entry name" value="HTH_MARR_2"/>
    <property type="match status" value="1"/>
</dbReference>
<dbReference type="AlphaFoldDB" id="A0A2C4QQ90"/>
<dbReference type="InterPro" id="IPR036390">
    <property type="entry name" value="WH_DNA-bd_sf"/>
</dbReference>
<evidence type="ECO:0000256" key="1">
    <source>
        <dbReference type="ARBA" id="ARBA00023015"/>
    </source>
</evidence>
<evidence type="ECO:0000256" key="3">
    <source>
        <dbReference type="ARBA" id="ARBA00023163"/>
    </source>
</evidence>
<evidence type="ECO:0000313" key="5">
    <source>
        <dbReference type="Proteomes" id="UP000225997"/>
    </source>
</evidence>
<keyword evidence="3" id="KW-0804">Transcription</keyword>
<dbReference type="InterPro" id="IPR023187">
    <property type="entry name" value="Tscrpt_reg_MarR-type_CS"/>
</dbReference>
<dbReference type="Gene3D" id="1.10.10.10">
    <property type="entry name" value="Winged helix-like DNA-binding domain superfamily/Winged helix DNA-binding domain"/>
    <property type="match status" value="1"/>
</dbReference>
<dbReference type="PANTHER" id="PTHR42756:SF1">
    <property type="entry name" value="TRANSCRIPTIONAL REPRESSOR OF EMRAB OPERON"/>
    <property type="match status" value="1"/>
</dbReference>
<dbReference type="PROSITE" id="PS01117">
    <property type="entry name" value="HTH_MARR_1"/>
    <property type="match status" value="1"/>
</dbReference>
<organism evidence="4 5">
    <name type="scientific">Bacillus toyonensis</name>
    <dbReference type="NCBI Taxonomy" id="155322"/>
    <lineage>
        <taxon>Bacteria</taxon>
        <taxon>Bacillati</taxon>
        <taxon>Bacillota</taxon>
        <taxon>Bacilli</taxon>
        <taxon>Bacillales</taxon>
        <taxon>Bacillaceae</taxon>
        <taxon>Bacillus</taxon>
        <taxon>Bacillus cereus group</taxon>
    </lineage>
</organism>
<dbReference type="PANTHER" id="PTHR42756">
    <property type="entry name" value="TRANSCRIPTIONAL REGULATOR, MARR"/>
    <property type="match status" value="1"/>
</dbReference>
<dbReference type="Pfam" id="PF01047">
    <property type="entry name" value="MarR"/>
    <property type="match status" value="1"/>
</dbReference>
<dbReference type="SMART" id="SM00347">
    <property type="entry name" value="HTH_MARR"/>
    <property type="match status" value="1"/>
</dbReference>